<accession>A0A340XRP4</accession>
<evidence type="ECO:0000256" key="7">
    <source>
        <dbReference type="ARBA" id="ARBA00023224"/>
    </source>
</evidence>
<keyword evidence="2 9" id="KW-0812">Transmembrane</keyword>
<feature type="transmembrane region" description="Helical" evidence="9">
    <location>
        <begin position="257"/>
        <end position="274"/>
    </location>
</feature>
<dbReference type="RefSeq" id="XP_007462872.1">
    <property type="nucleotide sequence ID" value="XM_007462810.1"/>
</dbReference>
<organism evidence="11 12">
    <name type="scientific">Lipotes vexillifer</name>
    <name type="common">Yangtze river dolphin</name>
    <dbReference type="NCBI Taxonomy" id="118797"/>
    <lineage>
        <taxon>Eukaryota</taxon>
        <taxon>Metazoa</taxon>
        <taxon>Chordata</taxon>
        <taxon>Craniata</taxon>
        <taxon>Vertebrata</taxon>
        <taxon>Euteleostomi</taxon>
        <taxon>Mammalia</taxon>
        <taxon>Eutheria</taxon>
        <taxon>Laurasiatheria</taxon>
        <taxon>Artiodactyla</taxon>
        <taxon>Whippomorpha</taxon>
        <taxon>Cetacea</taxon>
        <taxon>Odontoceti</taxon>
        <taxon>Lipotidae</taxon>
        <taxon>Lipotes</taxon>
    </lineage>
</organism>
<dbReference type="AlphaFoldDB" id="A0A340XRP4"/>
<reference evidence="12" key="1">
    <citation type="submission" date="2025-08" db="UniProtKB">
        <authorList>
            <consortium name="RefSeq"/>
        </authorList>
    </citation>
    <scope>IDENTIFICATION</scope>
</reference>
<name>A0A340XRP4_LIPVE</name>
<dbReference type="Pfam" id="PF13853">
    <property type="entry name" value="7tm_4"/>
    <property type="match status" value="1"/>
</dbReference>
<feature type="transmembrane region" description="Helical" evidence="9">
    <location>
        <begin position="217"/>
        <end position="245"/>
    </location>
</feature>
<evidence type="ECO:0000259" key="10">
    <source>
        <dbReference type="PROSITE" id="PS50262"/>
    </source>
</evidence>
<dbReference type="SUPFAM" id="SSF81321">
    <property type="entry name" value="Family A G protein-coupled receptor-like"/>
    <property type="match status" value="1"/>
</dbReference>
<evidence type="ECO:0000256" key="5">
    <source>
        <dbReference type="ARBA" id="ARBA00023136"/>
    </source>
</evidence>
<dbReference type="GO" id="GO:0004930">
    <property type="term" value="F:G protein-coupled receptor activity"/>
    <property type="evidence" value="ECO:0007669"/>
    <property type="project" value="UniProtKB-KW"/>
</dbReference>
<evidence type="ECO:0000313" key="12">
    <source>
        <dbReference type="RefSeq" id="XP_007462872.1"/>
    </source>
</evidence>
<keyword evidence="3 9" id="KW-1133">Transmembrane helix</keyword>
<evidence type="ECO:0000256" key="2">
    <source>
        <dbReference type="ARBA" id="ARBA00022692"/>
    </source>
</evidence>
<dbReference type="GO" id="GO:0004984">
    <property type="term" value="F:olfactory receptor activity"/>
    <property type="evidence" value="ECO:0007669"/>
    <property type="project" value="InterPro"/>
</dbReference>
<keyword evidence="4" id="KW-0297">G-protein coupled receptor</keyword>
<evidence type="ECO:0000313" key="11">
    <source>
        <dbReference type="Proteomes" id="UP000265300"/>
    </source>
</evidence>
<dbReference type="PRINTS" id="PR00245">
    <property type="entry name" value="OLFACTORYR"/>
</dbReference>
<feature type="domain" description="G-protein coupled receptors family 1 profile" evidence="10">
    <location>
        <begin position="134"/>
        <end position="280"/>
    </location>
</feature>
<gene>
    <name evidence="12" type="primary">LOC103081794</name>
</gene>
<keyword evidence="5 9" id="KW-0472">Membrane</keyword>
<evidence type="ECO:0000256" key="8">
    <source>
        <dbReference type="SAM" id="MobiDB-lite"/>
    </source>
</evidence>
<dbReference type="InParanoid" id="A0A340XRP4"/>
<feature type="transmembrane region" description="Helical" evidence="9">
    <location>
        <begin position="127"/>
        <end position="149"/>
    </location>
</feature>
<evidence type="ECO:0000256" key="1">
    <source>
        <dbReference type="ARBA" id="ARBA00004141"/>
    </source>
</evidence>
<dbReference type="PROSITE" id="PS50262">
    <property type="entry name" value="G_PROTEIN_RECEP_F1_2"/>
    <property type="match status" value="1"/>
</dbReference>
<dbReference type="InterPro" id="IPR017452">
    <property type="entry name" value="GPCR_Rhodpsn_7TM"/>
</dbReference>
<evidence type="ECO:0000256" key="6">
    <source>
        <dbReference type="ARBA" id="ARBA00023170"/>
    </source>
</evidence>
<dbReference type="PANTHER" id="PTHR48018">
    <property type="entry name" value="OLFACTORY RECEPTOR"/>
    <property type="match status" value="1"/>
</dbReference>
<comment type="subcellular location">
    <subcellularLocation>
        <location evidence="1">Membrane</location>
        <topology evidence="1">Multi-pass membrane protein</topology>
    </subcellularLocation>
</comment>
<evidence type="ECO:0000256" key="3">
    <source>
        <dbReference type="ARBA" id="ARBA00022989"/>
    </source>
</evidence>
<dbReference type="STRING" id="118797.A0A340XRP4"/>
<evidence type="ECO:0000256" key="9">
    <source>
        <dbReference type="SAM" id="Phobius"/>
    </source>
</evidence>
<keyword evidence="6" id="KW-0675">Receptor</keyword>
<dbReference type="GeneID" id="103081794"/>
<feature type="region of interest" description="Disordered" evidence="8">
    <location>
        <begin position="1"/>
        <end position="39"/>
    </location>
</feature>
<dbReference type="Gene3D" id="1.20.1070.10">
    <property type="entry name" value="Rhodopsin 7-helix transmembrane proteins"/>
    <property type="match status" value="1"/>
</dbReference>
<proteinExistence type="predicted"/>
<keyword evidence="11" id="KW-1185">Reference proteome</keyword>
<dbReference type="InterPro" id="IPR000725">
    <property type="entry name" value="Olfact_rcpt"/>
</dbReference>
<dbReference type="OrthoDB" id="9829559at2759"/>
<keyword evidence="7" id="KW-0807">Transducer</keyword>
<protein>
    <submittedName>
        <fullName evidence="12">Olfactory receptor 147-like</fullName>
    </submittedName>
</protein>
<feature type="transmembrane region" description="Helical" evidence="9">
    <location>
        <begin position="99"/>
        <end position="121"/>
    </location>
</feature>
<feature type="transmembrane region" description="Helical" evidence="9">
    <location>
        <begin position="161"/>
        <end position="179"/>
    </location>
</feature>
<sequence length="280" mass="30795">MRTRARPLPPWVFRKMEAQGPTGPPGQGLAKKDTRGSKLSKCPSITLASRGVPGMPHRHVFTGTIPSYARKGAECGAPVLEQVKAELTDRPELQQPLTYLFLMIYIVTMVGNLGLIILIGLNSHLHTPVYCLCYMLTSMACDCYVAICTPMLYRVTISHKVCLVLSLAAYVMGFTGASAHTGCMLRRTFCNVNINHYLCDILPLLQVSCTSTYVSEVVVLIVVGINITVPSFTILVSYIFILTSILHIKSAQGRSKAFSTCSSHIIALSGFFWYHTFILV</sequence>
<dbReference type="GO" id="GO:0016020">
    <property type="term" value="C:membrane"/>
    <property type="evidence" value="ECO:0007669"/>
    <property type="project" value="UniProtKB-SubCell"/>
</dbReference>
<evidence type="ECO:0000256" key="4">
    <source>
        <dbReference type="ARBA" id="ARBA00023040"/>
    </source>
</evidence>
<dbReference type="KEGG" id="lve:103081794"/>
<dbReference type="Proteomes" id="UP000265300">
    <property type="component" value="Unplaced"/>
</dbReference>